<dbReference type="EMBL" id="JAYMGO010000003">
    <property type="protein sequence ID" value="KAL1278894.1"/>
    <property type="molecule type" value="Genomic_DNA"/>
</dbReference>
<dbReference type="InterPro" id="IPR050951">
    <property type="entry name" value="Retrovirus_Pol_polyprotein"/>
</dbReference>
<dbReference type="SUPFAM" id="SSF53098">
    <property type="entry name" value="Ribonuclease H-like"/>
    <property type="match status" value="1"/>
</dbReference>
<dbReference type="Pfam" id="PF00665">
    <property type="entry name" value="rve"/>
    <property type="match status" value="1"/>
</dbReference>
<evidence type="ECO:0000259" key="1">
    <source>
        <dbReference type="PROSITE" id="PS50994"/>
    </source>
</evidence>
<proteinExistence type="predicted"/>
<evidence type="ECO:0000313" key="2">
    <source>
        <dbReference type="EMBL" id="KAL1278894.1"/>
    </source>
</evidence>
<dbReference type="Gene3D" id="3.30.420.10">
    <property type="entry name" value="Ribonuclease H-like superfamily/Ribonuclease H"/>
    <property type="match status" value="1"/>
</dbReference>
<protein>
    <recommendedName>
        <fullName evidence="1">Integrase catalytic domain-containing protein</fullName>
    </recommendedName>
</protein>
<name>A0ABR3NPE9_9TELE</name>
<reference evidence="2 3" key="1">
    <citation type="submission" date="2023-09" db="EMBL/GenBank/DDBJ databases">
        <authorList>
            <person name="Wang M."/>
        </authorList>
    </citation>
    <scope>NUCLEOTIDE SEQUENCE [LARGE SCALE GENOMIC DNA]</scope>
    <source>
        <strain evidence="2">GT-2023</strain>
        <tissue evidence="2">Liver</tissue>
    </source>
</reference>
<gene>
    <name evidence="2" type="ORF">QQF64_025567</name>
</gene>
<evidence type="ECO:0000313" key="3">
    <source>
        <dbReference type="Proteomes" id="UP001558613"/>
    </source>
</evidence>
<feature type="domain" description="Integrase catalytic" evidence="1">
    <location>
        <begin position="1"/>
        <end position="95"/>
    </location>
</feature>
<dbReference type="PANTHER" id="PTHR37984:SF15">
    <property type="entry name" value="INTEGRASE CATALYTIC DOMAIN-CONTAINING PROTEIN"/>
    <property type="match status" value="1"/>
</dbReference>
<comment type="caution">
    <text evidence="2">The sequence shown here is derived from an EMBL/GenBank/DDBJ whole genome shotgun (WGS) entry which is preliminary data.</text>
</comment>
<dbReference type="PANTHER" id="PTHR37984">
    <property type="entry name" value="PROTEIN CBG26694"/>
    <property type="match status" value="1"/>
</dbReference>
<sequence>MGPFDAAPTDCRFVVTLVDYYSKWPEIAFVSHPTTQAMMQFLSTVFSREGNPKELISDNGVQFTLHDFKLFLQCRGIVFVQPKSQWGKSNALITA</sequence>
<dbReference type="InterPro" id="IPR036397">
    <property type="entry name" value="RNaseH_sf"/>
</dbReference>
<dbReference type="PROSITE" id="PS50994">
    <property type="entry name" value="INTEGRASE"/>
    <property type="match status" value="1"/>
</dbReference>
<dbReference type="InterPro" id="IPR001584">
    <property type="entry name" value="Integrase_cat-core"/>
</dbReference>
<organism evidence="2 3">
    <name type="scientific">Cirrhinus molitorella</name>
    <name type="common">mud carp</name>
    <dbReference type="NCBI Taxonomy" id="172907"/>
    <lineage>
        <taxon>Eukaryota</taxon>
        <taxon>Metazoa</taxon>
        <taxon>Chordata</taxon>
        <taxon>Craniata</taxon>
        <taxon>Vertebrata</taxon>
        <taxon>Euteleostomi</taxon>
        <taxon>Actinopterygii</taxon>
        <taxon>Neopterygii</taxon>
        <taxon>Teleostei</taxon>
        <taxon>Ostariophysi</taxon>
        <taxon>Cypriniformes</taxon>
        <taxon>Cyprinidae</taxon>
        <taxon>Labeoninae</taxon>
        <taxon>Labeonini</taxon>
        <taxon>Cirrhinus</taxon>
    </lineage>
</organism>
<keyword evidence="3" id="KW-1185">Reference proteome</keyword>
<dbReference type="InterPro" id="IPR012337">
    <property type="entry name" value="RNaseH-like_sf"/>
</dbReference>
<dbReference type="Proteomes" id="UP001558613">
    <property type="component" value="Unassembled WGS sequence"/>
</dbReference>
<accession>A0ABR3NPE9</accession>